<dbReference type="InterPro" id="IPR000182">
    <property type="entry name" value="GNAT_dom"/>
</dbReference>
<dbReference type="CDD" id="cd04301">
    <property type="entry name" value="NAT_SF"/>
    <property type="match status" value="1"/>
</dbReference>
<sequence>MMAEKRDGDEVTLTYSLKGMDLSNAQAAQDLLAVLKQESDTFLLADELARQQSQSFDEDDLDPEDDLPAKSWLIWAEAESDADSADNPAVSYPVGIGSISAGEVGIAVLNDYQNQGLGRLTIEAMIDWAEQVGYDRLWLDVDVSNAPARHLYDELGFEVQPGDEQEVKLPNGRVAELERRELSLA</sequence>
<evidence type="ECO:0000313" key="5">
    <source>
        <dbReference type="Proteomes" id="UP000199376"/>
    </source>
</evidence>
<dbReference type="PANTHER" id="PTHR43420:SF12">
    <property type="entry name" value="N-ACETYLTRANSFERASE DOMAIN-CONTAINING PROTEIN"/>
    <property type="match status" value="1"/>
</dbReference>
<dbReference type="RefSeq" id="WP_091502026.1">
    <property type="nucleotide sequence ID" value="NZ_FOLI01000002.1"/>
</dbReference>
<dbReference type="GO" id="GO:0016747">
    <property type="term" value="F:acyltransferase activity, transferring groups other than amino-acyl groups"/>
    <property type="evidence" value="ECO:0007669"/>
    <property type="project" value="InterPro"/>
</dbReference>
<dbReference type="Gene3D" id="3.40.630.30">
    <property type="match status" value="1"/>
</dbReference>
<feature type="domain" description="N-acetyltransferase" evidence="3">
    <location>
        <begin position="20"/>
        <end position="183"/>
    </location>
</feature>
<accession>A0A1I1F330</accession>
<dbReference type="InterPro" id="IPR016181">
    <property type="entry name" value="Acyl_CoA_acyltransferase"/>
</dbReference>
<dbReference type="STRING" id="283737.SAMN05660453_0652"/>
<dbReference type="Pfam" id="PF00583">
    <property type="entry name" value="Acetyltransf_1"/>
    <property type="match status" value="1"/>
</dbReference>
<evidence type="ECO:0000256" key="2">
    <source>
        <dbReference type="ARBA" id="ARBA00023315"/>
    </source>
</evidence>
<dbReference type="OrthoDB" id="948250at2"/>
<keyword evidence="2" id="KW-0012">Acyltransferase</keyword>
<dbReference type="PANTHER" id="PTHR43420">
    <property type="entry name" value="ACETYLTRANSFERASE"/>
    <property type="match status" value="1"/>
</dbReference>
<dbReference type="EMBL" id="FOLI01000002">
    <property type="protein sequence ID" value="SFB93744.1"/>
    <property type="molecule type" value="Genomic_DNA"/>
</dbReference>
<keyword evidence="1 4" id="KW-0808">Transferase</keyword>
<evidence type="ECO:0000313" key="4">
    <source>
        <dbReference type="EMBL" id="SFB93744.1"/>
    </source>
</evidence>
<evidence type="ECO:0000259" key="3">
    <source>
        <dbReference type="PROSITE" id="PS51186"/>
    </source>
</evidence>
<keyword evidence="5" id="KW-1185">Reference proteome</keyword>
<gene>
    <name evidence="4" type="ORF">SAMN05660453_0652</name>
</gene>
<reference evidence="4 5" key="1">
    <citation type="submission" date="2016-10" db="EMBL/GenBank/DDBJ databases">
        <authorList>
            <person name="de Groot N.N."/>
        </authorList>
    </citation>
    <scope>NUCLEOTIDE SEQUENCE [LARGE SCALE GENOMIC DNA]</scope>
    <source>
        <strain evidence="4 5">DSM 19113</strain>
    </source>
</reference>
<protein>
    <submittedName>
        <fullName evidence="4">Acetyltransferase (GNAT) family protein</fullName>
    </submittedName>
</protein>
<organism evidence="4 5">
    <name type="scientific">Fructobacillus durionis</name>
    <dbReference type="NCBI Taxonomy" id="283737"/>
    <lineage>
        <taxon>Bacteria</taxon>
        <taxon>Bacillati</taxon>
        <taxon>Bacillota</taxon>
        <taxon>Bacilli</taxon>
        <taxon>Lactobacillales</taxon>
        <taxon>Lactobacillaceae</taxon>
        <taxon>Fructobacillus</taxon>
    </lineage>
</organism>
<dbReference type="AlphaFoldDB" id="A0A1I1F330"/>
<dbReference type="SUPFAM" id="SSF55729">
    <property type="entry name" value="Acyl-CoA N-acyltransferases (Nat)"/>
    <property type="match status" value="1"/>
</dbReference>
<proteinExistence type="predicted"/>
<name>A0A1I1F330_9LACO</name>
<dbReference type="InterPro" id="IPR050680">
    <property type="entry name" value="YpeA/RimI_acetyltransf"/>
</dbReference>
<evidence type="ECO:0000256" key="1">
    <source>
        <dbReference type="ARBA" id="ARBA00022679"/>
    </source>
</evidence>
<dbReference type="PROSITE" id="PS51186">
    <property type="entry name" value="GNAT"/>
    <property type="match status" value="1"/>
</dbReference>
<dbReference type="Proteomes" id="UP000199376">
    <property type="component" value="Unassembled WGS sequence"/>
</dbReference>